<dbReference type="PROSITE" id="PS51071">
    <property type="entry name" value="HTH_RPIR"/>
    <property type="match status" value="1"/>
</dbReference>
<dbReference type="SUPFAM" id="SSF53697">
    <property type="entry name" value="SIS domain"/>
    <property type="match status" value="1"/>
</dbReference>
<organism evidence="6 7">
    <name type="scientific">Enterococcus rivorum</name>
    <dbReference type="NCBI Taxonomy" id="762845"/>
    <lineage>
        <taxon>Bacteria</taxon>
        <taxon>Bacillati</taxon>
        <taxon>Bacillota</taxon>
        <taxon>Bacilli</taxon>
        <taxon>Lactobacillales</taxon>
        <taxon>Enterococcaceae</taxon>
        <taxon>Enterococcus</taxon>
    </lineage>
</organism>
<dbReference type="SUPFAM" id="SSF46689">
    <property type="entry name" value="Homeodomain-like"/>
    <property type="match status" value="1"/>
</dbReference>
<keyword evidence="2" id="KW-0238">DNA-binding</keyword>
<gene>
    <name evidence="6" type="ORF">BCR26_16515</name>
</gene>
<dbReference type="CDD" id="cd05013">
    <property type="entry name" value="SIS_RpiR"/>
    <property type="match status" value="1"/>
</dbReference>
<evidence type="ECO:0000256" key="2">
    <source>
        <dbReference type="ARBA" id="ARBA00023125"/>
    </source>
</evidence>
<dbReference type="Gene3D" id="1.10.10.10">
    <property type="entry name" value="Winged helix-like DNA-binding domain superfamily/Winged helix DNA-binding domain"/>
    <property type="match status" value="1"/>
</dbReference>
<dbReference type="OrthoDB" id="1648815at2"/>
<dbReference type="PANTHER" id="PTHR30514:SF1">
    <property type="entry name" value="HTH-TYPE TRANSCRIPTIONAL REGULATOR HEXR-RELATED"/>
    <property type="match status" value="1"/>
</dbReference>
<keyword evidence="7" id="KW-1185">Reference proteome</keyword>
<dbReference type="PANTHER" id="PTHR30514">
    <property type="entry name" value="GLUCOKINASE"/>
    <property type="match status" value="1"/>
</dbReference>
<evidence type="ECO:0000259" key="5">
    <source>
        <dbReference type="PROSITE" id="PS51464"/>
    </source>
</evidence>
<dbReference type="InterPro" id="IPR036388">
    <property type="entry name" value="WH-like_DNA-bd_sf"/>
</dbReference>
<evidence type="ECO:0000313" key="7">
    <source>
        <dbReference type="Proteomes" id="UP000095256"/>
    </source>
</evidence>
<accession>A0A1E5KUN4</accession>
<dbReference type="InterPro" id="IPR047640">
    <property type="entry name" value="RpiR-like"/>
</dbReference>
<dbReference type="GO" id="GO:0003700">
    <property type="term" value="F:DNA-binding transcription factor activity"/>
    <property type="evidence" value="ECO:0007669"/>
    <property type="project" value="InterPro"/>
</dbReference>
<dbReference type="Pfam" id="PF01380">
    <property type="entry name" value="SIS"/>
    <property type="match status" value="1"/>
</dbReference>
<name>A0A1E5KUN4_9ENTE</name>
<dbReference type="STRING" id="762845.BCR26_16515"/>
<comment type="caution">
    <text evidence="6">The sequence shown here is derived from an EMBL/GenBank/DDBJ whole genome shotgun (WGS) entry which is preliminary data.</text>
</comment>
<evidence type="ECO:0000256" key="1">
    <source>
        <dbReference type="ARBA" id="ARBA00023015"/>
    </source>
</evidence>
<dbReference type="AlphaFoldDB" id="A0A1E5KUN4"/>
<dbReference type="GO" id="GO:0097367">
    <property type="term" value="F:carbohydrate derivative binding"/>
    <property type="evidence" value="ECO:0007669"/>
    <property type="project" value="InterPro"/>
</dbReference>
<dbReference type="Pfam" id="PF01418">
    <property type="entry name" value="HTH_6"/>
    <property type="match status" value="1"/>
</dbReference>
<evidence type="ECO:0000256" key="3">
    <source>
        <dbReference type="ARBA" id="ARBA00023163"/>
    </source>
</evidence>
<sequence>MFDIDKLKVLNELDREIAKYILTSLDKVAYMRVRELADATNVSPATVVRFTKKMGYSSFPEFRVTVKQELAKQKKILSNENQRQSLLNNTVFPDDFDDKVESLVEKIVAADLIHCIGIGVSGIMAEYAARQLTTLGYCSFASTSPYFPYLTSEQRVKGSNNSEVCLIFSVSGETIEMVQIARLLSDSKIYTTSVTNKGNNSLSALVDLSLTYDTSYDRVHLNVDLSSQLPVIFFIETVVKHLYTRSSYHELPQSINYSIGDT</sequence>
<dbReference type="RefSeq" id="WP_069699475.1">
    <property type="nucleotide sequence ID" value="NZ_JAGGMA010000051.1"/>
</dbReference>
<dbReference type="InterPro" id="IPR000281">
    <property type="entry name" value="HTH_RpiR"/>
</dbReference>
<keyword evidence="3" id="KW-0804">Transcription</keyword>
<dbReference type="InterPro" id="IPR035472">
    <property type="entry name" value="RpiR-like_SIS"/>
</dbReference>
<dbReference type="InterPro" id="IPR009057">
    <property type="entry name" value="Homeodomain-like_sf"/>
</dbReference>
<evidence type="ECO:0000259" key="4">
    <source>
        <dbReference type="PROSITE" id="PS51071"/>
    </source>
</evidence>
<dbReference type="InterPro" id="IPR001347">
    <property type="entry name" value="SIS_dom"/>
</dbReference>
<dbReference type="PROSITE" id="PS51464">
    <property type="entry name" value="SIS"/>
    <property type="match status" value="1"/>
</dbReference>
<dbReference type="Proteomes" id="UP000095256">
    <property type="component" value="Unassembled WGS sequence"/>
</dbReference>
<protein>
    <recommendedName>
        <fullName evidence="8">RpiR family transcriptional regulator</fullName>
    </recommendedName>
</protein>
<dbReference type="GO" id="GO:1901135">
    <property type="term" value="P:carbohydrate derivative metabolic process"/>
    <property type="evidence" value="ECO:0007669"/>
    <property type="project" value="InterPro"/>
</dbReference>
<reference evidence="6 7" key="1">
    <citation type="submission" date="2016-09" db="EMBL/GenBank/DDBJ databases">
        <authorList>
            <person name="Capua I."/>
            <person name="De Benedictis P."/>
            <person name="Joannis T."/>
            <person name="Lombin L.H."/>
            <person name="Cattoli G."/>
        </authorList>
    </citation>
    <scope>NUCLEOTIDE SEQUENCE [LARGE SCALE GENOMIC DNA]</scope>
    <source>
        <strain evidence="6 7">LMG 25899</strain>
    </source>
</reference>
<dbReference type="EMBL" id="MIEK01000044">
    <property type="protein sequence ID" value="OEH81573.1"/>
    <property type="molecule type" value="Genomic_DNA"/>
</dbReference>
<dbReference type="InterPro" id="IPR046348">
    <property type="entry name" value="SIS_dom_sf"/>
</dbReference>
<feature type="domain" description="HTH rpiR-type" evidence="4">
    <location>
        <begin position="1"/>
        <end position="73"/>
    </location>
</feature>
<keyword evidence="1" id="KW-0805">Transcription regulation</keyword>
<evidence type="ECO:0008006" key="8">
    <source>
        <dbReference type="Google" id="ProtNLM"/>
    </source>
</evidence>
<dbReference type="GO" id="GO:0003677">
    <property type="term" value="F:DNA binding"/>
    <property type="evidence" value="ECO:0007669"/>
    <property type="project" value="UniProtKB-KW"/>
</dbReference>
<evidence type="ECO:0000313" key="6">
    <source>
        <dbReference type="EMBL" id="OEH81573.1"/>
    </source>
</evidence>
<proteinExistence type="predicted"/>
<dbReference type="Gene3D" id="3.40.50.10490">
    <property type="entry name" value="Glucose-6-phosphate isomerase like protein, domain 1"/>
    <property type="match status" value="1"/>
</dbReference>
<feature type="domain" description="SIS" evidence="5">
    <location>
        <begin position="103"/>
        <end position="248"/>
    </location>
</feature>